<keyword evidence="3" id="KW-1185">Reference proteome</keyword>
<sequence length="296" mass="33586">MGFNFVGTIQTRRRGWCKQIEFPFKKRPEAVPRGEFKMAVANSNPGLVAVAWADSKAVYFLGSQVSVEATTVQRREKNGSISSVPCPALVEEYQRYMGGVDRHDQLRLQSYSMQLSTRFAKYYKGLFLGLVDMVFVNAYIVFSHAEEKKRSKKKKNSHFVFLSNLHQQLISESESSFTQASATGMVTTSSTRQTDESAAPSIDHKLIQNVGTRENGEKKTKRVRQRQCKVCSYYKPTDKKRGGTSMYYCPACSVKLKGRLTLCNKERRVCSGRPAYSRSWLSDGVEALLGKEWKLY</sequence>
<evidence type="ECO:0000313" key="3">
    <source>
        <dbReference type="Proteomes" id="UP000237271"/>
    </source>
</evidence>
<gene>
    <name evidence="2" type="ORF">PHPALM_1206</name>
</gene>
<dbReference type="Proteomes" id="UP000237271">
    <property type="component" value="Unassembled WGS sequence"/>
</dbReference>
<dbReference type="InterPro" id="IPR029526">
    <property type="entry name" value="PGBD"/>
</dbReference>
<proteinExistence type="predicted"/>
<dbReference type="EMBL" id="NCKW01000243">
    <property type="protein sequence ID" value="POM80898.1"/>
    <property type="molecule type" value="Genomic_DNA"/>
</dbReference>
<comment type="caution">
    <text evidence="2">The sequence shown here is derived from an EMBL/GenBank/DDBJ whole genome shotgun (WGS) entry which is preliminary data.</text>
</comment>
<dbReference type="PANTHER" id="PTHR46599:SF3">
    <property type="entry name" value="PIGGYBAC TRANSPOSABLE ELEMENT-DERIVED PROTEIN 4"/>
    <property type="match status" value="1"/>
</dbReference>
<organism evidence="2 3">
    <name type="scientific">Phytophthora palmivora</name>
    <dbReference type="NCBI Taxonomy" id="4796"/>
    <lineage>
        <taxon>Eukaryota</taxon>
        <taxon>Sar</taxon>
        <taxon>Stramenopiles</taxon>
        <taxon>Oomycota</taxon>
        <taxon>Peronosporomycetes</taxon>
        <taxon>Peronosporales</taxon>
        <taxon>Peronosporaceae</taxon>
        <taxon>Phytophthora</taxon>
    </lineage>
</organism>
<reference evidence="2 3" key="1">
    <citation type="journal article" date="2017" name="Genome Biol. Evol.">
        <title>Phytophthora megakarya and P. palmivora, closely related causal agents of cacao black pod rot, underwent increases in genome sizes and gene numbers by different mechanisms.</title>
        <authorList>
            <person name="Ali S.S."/>
            <person name="Shao J."/>
            <person name="Lary D.J."/>
            <person name="Kronmiller B."/>
            <person name="Shen D."/>
            <person name="Strem M.D."/>
            <person name="Amoako-Attah I."/>
            <person name="Akrofi A.Y."/>
            <person name="Begoude B.A."/>
            <person name="Ten Hoopen G.M."/>
            <person name="Coulibaly K."/>
            <person name="Kebe B.I."/>
            <person name="Melnick R.L."/>
            <person name="Guiltinan M.J."/>
            <person name="Tyler B.M."/>
            <person name="Meinhardt L.W."/>
            <person name="Bailey B.A."/>
        </authorList>
    </citation>
    <scope>NUCLEOTIDE SEQUENCE [LARGE SCALE GENOMIC DNA]</scope>
    <source>
        <strain evidence="3">sbr112.9</strain>
    </source>
</reference>
<evidence type="ECO:0000259" key="1">
    <source>
        <dbReference type="Pfam" id="PF13843"/>
    </source>
</evidence>
<dbReference type="OrthoDB" id="93184at2759"/>
<feature type="domain" description="PiggyBac transposable element-derived protein" evidence="1">
    <location>
        <begin position="2"/>
        <end position="139"/>
    </location>
</feature>
<dbReference type="Pfam" id="PF13843">
    <property type="entry name" value="DDE_Tnp_1_7"/>
    <property type="match status" value="1"/>
</dbReference>
<accession>A0A2P4YSX8</accession>
<name>A0A2P4YSX8_9STRA</name>
<evidence type="ECO:0000313" key="2">
    <source>
        <dbReference type="EMBL" id="POM80898.1"/>
    </source>
</evidence>
<dbReference type="AlphaFoldDB" id="A0A2P4YSX8"/>
<protein>
    <recommendedName>
        <fullName evidence="1">PiggyBac transposable element-derived protein domain-containing protein</fullName>
    </recommendedName>
</protein>
<dbReference type="PANTHER" id="PTHR46599">
    <property type="entry name" value="PIGGYBAC TRANSPOSABLE ELEMENT-DERIVED PROTEIN 4"/>
    <property type="match status" value="1"/>
</dbReference>